<comment type="caution">
    <text evidence="5">The sequence shown here is derived from an EMBL/GenBank/DDBJ whole genome shotgun (WGS) entry which is preliminary data.</text>
</comment>
<feature type="domain" description="RNA polymerase sigma-70 region 2" evidence="4">
    <location>
        <begin position="29"/>
        <end position="95"/>
    </location>
</feature>
<keyword evidence="1" id="KW-0805">Transcription regulation</keyword>
<dbReference type="InterPro" id="IPR007627">
    <property type="entry name" value="RNA_pol_sigma70_r2"/>
</dbReference>
<evidence type="ECO:0000256" key="1">
    <source>
        <dbReference type="ARBA" id="ARBA00023015"/>
    </source>
</evidence>
<keyword evidence="2" id="KW-0731">Sigma factor</keyword>
<proteinExistence type="predicted"/>
<evidence type="ECO:0000256" key="2">
    <source>
        <dbReference type="ARBA" id="ARBA00023082"/>
    </source>
</evidence>
<sequence>MRQPAVNETPNEREVKETIGEEKELTYIFQMYYKRVYNYIYYRVNCDYTTEDLTSQVFEKIMLKIKTYFESKAPFEVWIFAVARNVVNDYFRSLKKY</sequence>
<dbReference type="PANTHER" id="PTHR43133">
    <property type="entry name" value="RNA POLYMERASE ECF-TYPE SIGMA FACTO"/>
    <property type="match status" value="1"/>
</dbReference>
<reference evidence="5 6" key="1">
    <citation type="submission" date="2018-06" db="EMBL/GenBank/DDBJ databases">
        <title>Genome conservation of Clostridium tetani.</title>
        <authorList>
            <person name="Bruggemann H."/>
            <person name="Popoff M.R."/>
        </authorList>
    </citation>
    <scope>NUCLEOTIDE SEQUENCE [LARGE SCALE GENOMIC DNA]</scope>
    <source>
        <strain evidence="5 6">2017.061</strain>
    </source>
</reference>
<protein>
    <recommendedName>
        <fullName evidence="4">RNA polymerase sigma-70 region 2 domain-containing protein</fullName>
    </recommendedName>
</protein>
<dbReference type="Gene3D" id="1.10.1740.10">
    <property type="match status" value="1"/>
</dbReference>
<evidence type="ECO:0000259" key="4">
    <source>
        <dbReference type="Pfam" id="PF04542"/>
    </source>
</evidence>
<dbReference type="PANTHER" id="PTHR43133:SF57">
    <property type="entry name" value="RNA POLYMERASE SIGMA-70 FACTOR"/>
    <property type="match status" value="1"/>
</dbReference>
<keyword evidence="3" id="KW-0804">Transcription</keyword>
<evidence type="ECO:0000256" key="3">
    <source>
        <dbReference type="ARBA" id="ARBA00023163"/>
    </source>
</evidence>
<dbReference type="InterPro" id="IPR013325">
    <property type="entry name" value="RNA_pol_sigma_r2"/>
</dbReference>
<dbReference type="EMBL" id="QMAP01000001">
    <property type="protein sequence ID" value="RXI50517.1"/>
    <property type="molecule type" value="Genomic_DNA"/>
</dbReference>
<dbReference type="Proteomes" id="UP000290921">
    <property type="component" value="Unassembled WGS sequence"/>
</dbReference>
<dbReference type="GO" id="GO:0006352">
    <property type="term" value="P:DNA-templated transcription initiation"/>
    <property type="evidence" value="ECO:0007669"/>
    <property type="project" value="InterPro"/>
</dbReference>
<evidence type="ECO:0000313" key="5">
    <source>
        <dbReference type="EMBL" id="RXI50517.1"/>
    </source>
</evidence>
<evidence type="ECO:0000313" key="6">
    <source>
        <dbReference type="Proteomes" id="UP000290921"/>
    </source>
</evidence>
<dbReference type="Pfam" id="PF04542">
    <property type="entry name" value="Sigma70_r2"/>
    <property type="match status" value="1"/>
</dbReference>
<organism evidence="5 6">
    <name type="scientific">Clostridium tetani</name>
    <dbReference type="NCBI Taxonomy" id="1513"/>
    <lineage>
        <taxon>Bacteria</taxon>
        <taxon>Bacillati</taxon>
        <taxon>Bacillota</taxon>
        <taxon>Clostridia</taxon>
        <taxon>Eubacteriales</taxon>
        <taxon>Clostridiaceae</taxon>
        <taxon>Clostridium</taxon>
    </lineage>
</organism>
<dbReference type="AlphaFoldDB" id="A0A4Q0VGV0"/>
<name>A0A4Q0VGV0_CLOTA</name>
<accession>A0A4Q0VGV0</accession>
<dbReference type="InterPro" id="IPR039425">
    <property type="entry name" value="RNA_pol_sigma-70-like"/>
</dbReference>
<gene>
    <name evidence="5" type="ORF">DP130_00670</name>
</gene>
<dbReference type="GO" id="GO:0016987">
    <property type="term" value="F:sigma factor activity"/>
    <property type="evidence" value="ECO:0007669"/>
    <property type="project" value="UniProtKB-KW"/>
</dbReference>
<dbReference type="SUPFAM" id="SSF88946">
    <property type="entry name" value="Sigma2 domain of RNA polymerase sigma factors"/>
    <property type="match status" value="1"/>
</dbReference>